<dbReference type="Proteomes" id="UP001438292">
    <property type="component" value="Unassembled WGS sequence"/>
</dbReference>
<sequence>MKQEGMETLHIPPLARRGGTKAAGWLVGDSMRKRASLWERRNCEKVRVKTFYNQ</sequence>
<evidence type="ECO:0000313" key="1">
    <source>
        <dbReference type="EMBL" id="MEO3952835.1"/>
    </source>
</evidence>
<comment type="caution">
    <text evidence="1">The sequence shown here is derived from an EMBL/GenBank/DDBJ whole genome shotgun (WGS) entry which is preliminary data.</text>
</comment>
<dbReference type="EMBL" id="JBDQQU010000001">
    <property type="protein sequence ID" value="MEO3952835.1"/>
    <property type="molecule type" value="Genomic_DNA"/>
</dbReference>
<organism evidence="1 2">
    <name type="scientific">Chromobacterium piscinae</name>
    <dbReference type="NCBI Taxonomy" id="686831"/>
    <lineage>
        <taxon>Bacteria</taxon>
        <taxon>Pseudomonadati</taxon>
        <taxon>Pseudomonadota</taxon>
        <taxon>Betaproteobacteria</taxon>
        <taxon>Neisseriales</taxon>
        <taxon>Chromobacteriaceae</taxon>
        <taxon>Chromobacterium</taxon>
    </lineage>
</organism>
<accession>A0ABV0GYT3</accession>
<dbReference type="RefSeq" id="WP_221664598.1">
    <property type="nucleotide sequence ID" value="NZ_CP197095.1"/>
</dbReference>
<reference evidence="1 2" key="1">
    <citation type="submission" date="2024-05" db="EMBL/GenBank/DDBJ databases">
        <authorList>
            <person name="De Oliveira J.P."/>
            <person name="Noriler S.A."/>
            <person name="De Oliveira A.G."/>
            <person name="Sipoli D.S."/>
        </authorList>
    </citation>
    <scope>NUCLEOTIDE SEQUENCE [LARGE SCALE GENOMIC DNA]</scope>
    <source>
        <strain evidence="1 2">LABIM186</strain>
    </source>
</reference>
<keyword evidence="2" id="KW-1185">Reference proteome</keyword>
<evidence type="ECO:0000313" key="2">
    <source>
        <dbReference type="Proteomes" id="UP001438292"/>
    </source>
</evidence>
<proteinExistence type="predicted"/>
<protein>
    <submittedName>
        <fullName evidence="1">Uncharacterized protein</fullName>
    </submittedName>
</protein>
<name>A0ABV0GYT3_9NEIS</name>
<gene>
    <name evidence="1" type="ORF">ABH309_00020</name>
</gene>